<reference evidence="6 7" key="1">
    <citation type="submission" date="2018-06" db="EMBL/GenBank/DDBJ databases">
        <authorList>
            <consortium name="Pathogen Informatics"/>
            <person name="Doyle S."/>
        </authorList>
    </citation>
    <scope>NUCLEOTIDE SEQUENCE [LARGE SCALE GENOMIC DNA]</scope>
    <source>
        <strain evidence="6 7">VREC0535</strain>
    </source>
</reference>
<feature type="domain" description="Tyr recombinase" evidence="5">
    <location>
        <begin position="181"/>
        <end position="388"/>
    </location>
</feature>
<dbReference type="InterPro" id="IPR002104">
    <property type="entry name" value="Integrase_catalytic"/>
</dbReference>
<name>A0A2Y8K9N8_ECOLX</name>
<proteinExistence type="inferred from homology"/>
<evidence type="ECO:0000256" key="2">
    <source>
        <dbReference type="ARBA" id="ARBA00022908"/>
    </source>
</evidence>
<dbReference type="InterPro" id="IPR013762">
    <property type="entry name" value="Integrase-like_cat_sf"/>
</dbReference>
<dbReference type="Gene3D" id="1.10.443.10">
    <property type="entry name" value="Intergrase catalytic core"/>
    <property type="match status" value="1"/>
</dbReference>
<protein>
    <submittedName>
        <fullName evidence="6">Integrase</fullName>
    </submittedName>
</protein>
<dbReference type="AlphaFoldDB" id="A0A2Y8K9N8"/>
<evidence type="ECO:0000256" key="4">
    <source>
        <dbReference type="ARBA" id="ARBA00023172"/>
    </source>
</evidence>
<dbReference type="EMBL" id="UCZA01000033">
    <property type="protein sequence ID" value="SQP86862.1"/>
    <property type="molecule type" value="Genomic_DNA"/>
</dbReference>
<evidence type="ECO:0000313" key="6">
    <source>
        <dbReference type="EMBL" id="SQP86862.1"/>
    </source>
</evidence>
<dbReference type="InterPro" id="IPR011010">
    <property type="entry name" value="DNA_brk_join_enz"/>
</dbReference>
<keyword evidence="3" id="KW-0238">DNA-binding</keyword>
<accession>A0A2Y8K9N8</accession>
<dbReference type="GO" id="GO:0006310">
    <property type="term" value="P:DNA recombination"/>
    <property type="evidence" value="ECO:0007669"/>
    <property type="project" value="UniProtKB-KW"/>
</dbReference>
<evidence type="ECO:0000256" key="3">
    <source>
        <dbReference type="ARBA" id="ARBA00023125"/>
    </source>
</evidence>
<gene>
    <name evidence="6" type="ORF">SAMEA3752557_04514</name>
</gene>
<dbReference type="Pfam" id="PF00589">
    <property type="entry name" value="Phage_integrase"/>
    <property type="match status" value="1"/>
</dbReference>
<dbReference type="InterPro" id="IPR050090">
    <property type="entry name" value="Tyrosine_recombinase_XerCD"/>
</dbReference>
<dbReference type="PANTHER" id="PTHR30349:SF41">
    <property type="entry name" value="INTEGRASE_RECOMBINASE PROTEIN MJ0367-RELATED"/>
    <property type="match status" value="1"/>
</dbReference>
<dbReference type="Proteomes" id="UP000250671">
    <property type="component" value="Unassembled WGS sequence"/>
</dbReference>
<dbReference type="PROSITE" id="PS51898">
    <property type="entry name" value="TYR_RECOMBINASE"/>
    <property type="match status" value="1"/>
</dbReference>
<evidence type="ECO:0000256" key="1">
    <source>
        <dbReference type="ARBA" id="ARBA00008857"/>
    </source>
</evidence>
<evidence type="ECO:0000259" key="5">
    <source>
        <dbReference type="PROSITE" id="PS51898"/>
    </source>
</evidence>
<organism evidence="6 7">
    <name type="scientific">Escherichia coli</name>
    <dbReference type="NCBI Taxonomy" id="562"/>
    <lineage>
        <taxon>Bacteria</taxon>
        <taxon>Pseudomonadati</taxon>
        <taxon>Pseudomonadota</taxon>
        <taxon>Gammaproteobacteria</taxon>
        <taxon>Enterobacterales</taxon>
        <taxon>Enterobacteriaceae</taxon>
        <taxon>Escherichia</taxon>
    </lineage>
</organism>
<dbReference type="SUPFAM" id="SSF56349">
    <property type="entry name" value="DNA breaking-rejoining enzymes"/>
    <property type="match status" value="1"/>
</dbReference>
<sequence length="444" mass="50686">MTSFDNALKSDEGNSVYPPDLAKAIFELDIPDRIYLKTAMEFDDKYIVNKGNKWTFDYSGSRRYLVFNQDYISNKLNKYICFKYASTRFPTKLPALHLDWRNIISYCREHGGFSLSTLRLFIEKEDIDNATFYSVLFGLKILCAETFPGFNLEDYDDLEFVPRPYLEHWGVYQEIDNILDPLEKNMICNGLFEMASLLRDGKSFSHSEVRNAAILGLAYVTGARPVQLARLAVKDVRIDTRNQESGLIRYSVFLPYAKQRRVTTERLFLAIPPEIGELIMNYTVRYKKNPEDKLFDFSVSAPHYVSQAINQAILNFCPPEYQAAVACGEAALPTITPTDLRHNVGHSLAMQGASAEEIAHVLGHTSLAVAKYYIMATPALALIRAKALGSNPVLKWSTKTGHRVRVFSSIDFPIRLVVTHHYIRAVLVRCNIQRYSPLLRELHR</sequence>
<keyword evidence="4" id="KW-0233">DNA recombination</keyword>
<keyword evidence="2" id="KW-0229">DNA integration</keyword>
<evidence type="ECO:0000313" key="7">
    <source>
        <dbReference type="Proteomes" id="UP000250671"/>
    </source>
</evidence>
<dbReference type="GO" id="GO:0015074">
    <property type="term" value="P:DNA integration"/>
    <property type="evidence" value="ECO:0007669"/>
    <property type="project" value="UniProtKB-KW"/>
</dbReference>
<comment type="similarity">
    <text evidence="1">Belongs to the 'phage' integrase family.</text>
</comment>
<dbReference type="PANTHER" id="PTHR30349">
    <property type="entry name" value="PHAGE INTEGRASE-RELATED"/>
    <property type="match status" value="1"/>
</dbReference>
<dbReference type="GO" id="GO:0003677">
    <property type="term" value="F:DNA binding"/>
    <property type="evidence" value="ECO:0007669"/>
    <property type="project" value="UniProtKB-KW"/>
</dbReference>
<dbReference type="CDD" id="cd00397">
    <property type="entry name" value="DNA_BRE_C"/>
    <property type="match status" value="1"/>
</dbReference>